<gene>
    <name evidence="2" type="ORF">HH308_06395</name>
</gene>
<protein>
    <submittedName>
        <fullName evidence="2">Uncharacterized protein</fullName>
    </submittedName>
</protein>
<proteinExistence type="predicted"/>
<evidence type="ECO:0000313" key="2">
    <source>
        <dbReference type="EMBL" id="NMO00842.1"/>
    </source>
</evidence>
<evidence type="ECO:0000313" key="3">
    <source>
        <dbReference type="Proteomes" id="UP000550729"/>
    </source>
</evidence>
<accession>A0A848KRF9</accession>
<keyword evidence="1" id="KW-1133">Transmembrane helix</keyword>
<keyword evidence="1" id="KW-0812">Transmembrane</keyword>
<keyword evidence="3" id="KW-1185">Reference proteome</keyword>
<dbReference type="Proteomes" id="UP000550729">
    <property type="component" value="Unassembled WGS sequence"/>
</dbReference>
<feature type="transmembrane region" description="Helical" evidence="1">
    <location>
        <begin position="58"/>
        <end position="75"/>
    </location>
</feature>
<feature type="transmembrane region" description="Helical" evidence="1">
    <location>
        <begin position="113"/>
        <end position="132"/>
    </location>
</feature>
<dbReference type="RefSeq" id="WP_170193347.1">
    <property type="nucleotide sequence ID" value="NZ_JABBNB010000005.1"/>
</dbReference>
<sequence>MRWPIRRGGWVPLLPLPWRMAVMALIPTTPVLLGVDYLMGESGSTLTQVEKAMPLDVWGWLLIVSGSAIFVGFGMRWRLVTIGALHVAGAVLITLAVGIGAETIDWQGGFRGPWLYLAFGLASWMTAFGYVVRKGGGTRGSK</sequence>
<keyword evidence="1" id="KW-0472">Membrane</keyword>
<dbReference type="EMBL" id="JABBNB010000005">
    <property type="protein sequence ID" value="NMO00842.1"/>
    <property type="molecule type" value="Genomic_DNA"/>
</dbReference>
<comment type="caution">
    <text evidence="2">The sequence shown here is derived from an EMBL/GenBank/DDBJ whole genome shotgun (WGS) entry which is preliminary data.</text>
</comment>
<reference evidence="2 3" key="1">
    <citation type="submission" date="2020-04" db="EMBL/GenBank/DDBJ databases">
        <title>Gordonia sp. nov. TBRC 11910.</title>
        <authorList>
            <person name="Suriyachadkun C."/>
        </authorList>
    </citation>
    <scope>NUCLEOTIDE SEQUENCE [LARGE SCALE GENOMIC DNA]</scope>
    <source>
        <strain evidence="2 3">TBRC 11910</strain>
    </source>
</reference>
<dbReference type="AlphaFoldDB" id="A0A848KRF9"/>
<feature type="transmembrane region" description="Helical" evidence="1">
    <location>
        <begin position="20"/>
        <end position="38"/>
    </location>
</feature>
<name>A0A848KRF9_9ACTN</name>
<evidence type="ECO:0000256" key="1">
    <source>
        <dbReference type="SAM" id="Phobius"/>
    </source>
</evidence>
<feature type="transmembrane region" description="Helical" evidence="1">
    <location>
        <begin position="82"/>
        <end position="101"/>
    </location>
</feature>
<organism evidence="2 3">
    <name type="scientific">Gordonia asplenii</name>
    <dbReference type="NCBI Taxonomy" id="2725283"/>
    <lineage>
        <taxon>Bacteria</taxon>
        <taxon>Bacillati</taxon>
        <taxon>Actinomycetota</taxon>
        <taxon>Actinomycetes</taxon>
        <taxon>Mycobacteriales</taxon>
        <taxon>Gordoniaceae</taxon>
        <taxon>Gordonia</taxon>
    </lineage>
</organism>